<proteinExistence type="predicted"/>
<organism evidence="1 2">
    <name type="scientific">Holotrichia oblita</name>
    <name type="common">Chafer beetle</name>
    <dbReference type="NCBI Taxonomy" id="644536"/>
    <lineage>
        <taxon>Eukaryota</taxon>
        <taxon>Metazoa</taxon>
        <taxon>Ecdysozoa</taxon>
        <taxon>Arthropoda</taxon>
        <taxon>Hexapoda</taxon>
        <taxon>Insecta</taxon>
        <taxon>Pterygota</taxon>
        <taxon>Neoptera</taxon>
        <taxon>Endopterygota</taxon>
        <taxon>Coleoptera</taxon>
        <taxon>Polyphaga</taxon>
        <taxon>Scarabaeiformia</taxon>
        <taxon>Scarabaeidae</taxon>
        <taxon>Melolonthinae</taxon>
        <taxon>Holotrichia</taxon>
    </lineage>
</organism>
<dbReference type="Proteomes" id="UP001056778">
    <property type="component" value="Chromosome 1"/>
</dbReference>
<accession>A0ACB9TSF0</accession>
<comment type="caution">
    <text evidence="1">The sequence shown here is derived from an EMBL/GenBank/DDBJ whole genome shotgun (WGS) entry which is preliminary data.</text>
</comment>
<evidence type="ECO:0000313" key="1">
    <source>
        <dbReference type="EMBL" id="KAI4469706.1"/>
    </source>
</evidence>
<name>A0ACB9TSF0_HOLOL</name>
<dbReference type="EMBL" id="CM043015">
    <property type="protein sequence ID" value="KAI4469706.1"/>
    <property type="molecule type" value="Genomic_DNA"/>
</dbReference>
<gene>
    <name evidence="1" type="ORF">MML48_1g00956</name>
</gene>
<evidence type="ECO:0000313" key="2">
    <source>
        <dbReference type="Proteomes" id="UP001056778"/>
    </source>
</evidence>
<reference evidence="1" key="1">
    <citation type="submission" date="2022-04" db="EMBL/GenBank/DDBJ databases">
        <title>Chromosome-scale genome assembly of Holotrichia oblita Faldermann.</title>
        <authorList>
            <person name="Rongchong L."/>
        </authorList>
    </citation>
    <scope>NUCLEOTIDE SEQUENCE</scope>
    <source>
        <strain evidence="1">81SQS9</strain>
    </source>
</reference>
<protein>
    <submittedName>
        <fullName evidence="1">Polyserase-related</fullName>
    </submittedName>
</protein>
<keyword evidence="2" id="KW-1185">Reference proteome</keyword>
<sequence length="396" mass="41964">MPETCNICNVAISARQSPGLPVSVNECISLPGFSWICKSCTGKAVTNIMDIKDVIDEMKKEQRDLMQSIQHFSGVVDELNIQLKDIKQARKEIDDLRAAVSSLKVENSSLRSELEDLQQYSRQDNLEISGVPETSNENVYHIVAKIGQVIGSVPLENPTGDSRIDVNGDWRVVGGSNAPGGEYPFMVSMRSSGNAHFCGGTLLNTLNVLTAAHCVIGRTTGNTISVAGTNTLNAGGVSRGSARIILHANYNTQTLANDIAVVRVSQAFAMTGLIQQISLNTANTGAVPAILVGWGRTVTNGPLPNNLQHLATNTITHANCVSQWGSLVTQSQICAVIGAGRGACQGDSGGPLLQTSNRAQLGITSFIRAGGCAIGWPDVYARVSSYIAWITSAVNS</sequence>